<gene>
    <name evidence="1" type="ORF">mMyoMyo1_010986</name>
</gene>
<dbReference type="InterPro" id="IPR036691">
    <property type="entry name" value="Endo/exonu/phosph_ase_sf"/>
</dbReference>
<dbReference type="AlphaFoldDB" id="A0A7J7YE09"/>
<proteinExistence type="predicted"/>
<dbReference type="Gene3D" id="3.60.10.10">
    <property type="entry name" value="Endonuclease/exonuclease/phosphatase"/>
    <property type="match status" value="1"/>
</dbReference>
<protein>
    <submittedName>
        <fullName evidence="1">Uncharacterized protein</fullName>
    </submittedName>
</protein>
<keyword evidence="2" id="KW-1185">Reference proteome</keyword>
<organism evidence="1 2">
    <name type="scientific">Myotis myotis</name>
    <name type="common">Greater mouse-eared bat</name>
    <name type="synonym">Vespertilio myotis</name>
    <dbReference type="NCBI Taxonomy" id="51298"/>
    <lineage>
        <taxon>Eukaryota</taxon>
        <taxon>Metazoa</taxon>
        <taxon>Chordata</taxon>
        <taxon>Craniata</taxon>
        <taxon>Vertebrata</taxon>
        <taxon>Euteleostomi</taxon>
        <taxon>Mammalia</taxon>
        <taxon>Eutheria</taxon>
        <taxon>Laurasiatheria</taxon>
        <taxon>Chiroptera</taxon>
        <taxon>Yangochiroptera</taxon>
        <taxon>Vespertilionidae</taxon>
        <taxon>Myotis</taxon>
    </lineage>
</organism>
<sequence length="131" mass="15110">MRKHDPYICCLQETHLRKKDSHGLIVKGWEKKNQANGNEKKTGVAILISDKLDLKLKAITRDKESHFTIQKGNNSTKEYNSGKNICTRYRRTQIHKKKKKLLKDTKGESNSSTVIARDFHTPLTSLDKFSK</sequence>
<comment type="caution">
    <text evidence="1">The sequence shown here is derived from an EMBL/GenBank/DDBJ whole genome shotgun (WGS) entry which is preliminary data.</text>
</comment>
<dbReference type="Proteomes" id="UP000527355">
    <property type="component" value="Unassembled WGS sequence"/>
</dbReference>
<accession>A0A7J7YE09</accession>
<name>A0A7J7YE09_MYOMY</name>
<evidence type="ECO:0000313" key="1">
    <source>
        <dbReference type="EMBL" id="KAF6360028.1"/>
    </source>
</evidence>
<evidence type="ECO:0000313" key="2">
    <source>
        <dbReference type="Proteomes" id="UP000527355"/>
    </source>
</evidence>
<dbReference type="EMBL" id="JABWUV010000004">
    <property type="protein sequence ID" value="KAF6360028.1"/>
    <property type="molecule type" value="Genomic_DNA"/>
</dbReference>
<reference evidence="1 2" key="1">
    <citation type="journal article" date="2020" name="Nature">
        <title>Six reference-quality genomes reveal evolution of bat adaptations.</title>
        <authorList>
            <person name="Jebb D."/>
            <person name="Huang Z."/>
            <person name="Pippel M."/>
            <person name="Hughes G.M."/>
            <person name="Lavrichenko K."/>
            <person name="Devanna P."/>
            <person name="Winkler S."/>
            <person name="Jermiin L.S."/>
            <person name="Skirmuntt E.C."/>
            <person name="Katzourakis A."/>
            <person name="Burkitt-Gray L."/>
            <person name="Ray D.A."/>
            <person name="Sullivan K.A.M."/>
            <person name="Roscito J.G."/>
            <person name="Kirilenko B.M."/>
            <person name="Davalos L.M."/>
            <person name="Corthals A.P."/>
            <person name="Power M.L."/>
            <person name="Jones G."/>
            <person name="Ransome R.D."/>
            <person name="Dechmann D.K.N."/>
            <person name="Locatelli A.G."/>
            <person name="Puechmaille S.J."/>
            <person name="Fedrigo O."/>
            <person name="Jarvis E.D."/>
            <person name="Hiller M."/>
            <person name="Vernes S.C."/>
            <person name="Myers E.W."/>
            <person name="Teeling E.C."/>
        </authorList>
    </citation>
    <scope>NUCLEOTIDE SEQUENCE [LARGE SCALE GENOMIC DNA]</scope>
    <source>
        <strain evidence="1">MMyoMyo1</strain>
        <tissue evidence="1">Flight muscle</tissue>
    </source>
</reference>